<dbReference type="EMBL" id="CM042885">
    <property type="protein sequence ID" value="KAI4367490.1"/>
    <property type="molecule type" value="Genomic_DNA"/>
</dbReference>
<proteinExistence type="predicted"/>
<evidence type="ECO:0000313" key="1">
    <source>
        <dbReference type="EMBL" id="KAI4367490.1"/>
    </source>
</evidence>
<organism evidence="1 2">
    <name type="scientific">Melastoma candidum</name>
    <dbReference type="NCBI Taxonomy" id="119954"/>
    <lineage>
        <taxon>Eukaryota</taxon>
        <taxon>Viridiplantae</taxon>
        <taxon>Streptophyta</taxon>
        <taxon>Embryophyta</taxon>
        <taxon>Tracheophyta</taxon>
        <taxon>Spermatophyta</taxon>
        <taxon>Magnoliopsida</taxon>
        <taxon>eudicotyledons</taxon>
        <taxon>Gunneridae</taxon>
        <taxon>Pentapetalae</taxon>
        <taxon>rosids</taxon>
        <taxon>malvids</taxon>
        <taxon>Myrtales</taxon>
        <taxon>Melastomataceae</taxon>
        <taxon>Melastomatoideae</taxon>
        <taxon>Melastomateae</taxon>
        <taxon>Melastoma</taxon>
    </lineage>
</organism>
<accession>A0ACB9QQB0</accession>
<gene>
    <name evidence="1" type="ORF">MLD38_023223</name>
</gene>
<reference evidence="2" key="1">
    <citation type="journal article" date="2023" name="Front. Plant Sci.">
        <title>Chromosomal-level genome assembly of Melastoma candidum provides insights into trichome evolution.</title>
        <authorList>
            <person name="Zhong Y."/>
            <person name="Wu W."/>
            <person name="Sun C."/>
            <person name="Zou P."/>
            <person name="Liu Y."/>
            <person name="Dai S."/>
            <person name="Zhou R."/>
        </authorList>
    </citation>
    <scope>NUCLEOTIDE SEQUENCE [LARGE SCALE GENOMIC DNA]</scope>
</reference>
<dbReference type="Proteomes" id="UP001057402">
    <property type="component" value="Chromosome 6"/>
</dbReference>
<protein>
    <submittedName>
        <fullName evidence="1">Uncharacterized protein</fullName>
    </submittedName>
</protein>
<keyword evidence="2" id="KW-1185">Reference proteome</keyword>
<name>A0ACB9QQB0_9MYRT</name>
<comment type="caution">
    <text evidence="1">The sequence shown here is derived from an EMBL/GenBank/DDBJ whole genome shotgun (WGS) entry which is preliminary data.</text>
</comment>
<evidence type="ECO:0000313" key="2">
    <source>
        <dbReference type="Proteomes" id="UP001057402"/>
    </source>
</evidence>
<sequence length="112" mass="11071">MPFAMPGMGRGVSAGDGAGDGDGVTEDGGGDGGESNPENDAAETTLSAGDRLVARTGAGDGDVGPGSGEYDGGCSSNVWICALDGCRKQHTATMPAQKTIPVGNLILYAFFS</sequence>